<evidence type="ECO:0000313" key="2">
    <source>
        <dbReference type="EMBL" id="QKJ31162.1"/>
    </source>
</evidence>
<feature type="transmembrane region" description="Helical" evidence="1">
    <location>
        <begin position="125"/>
        <end position="149"/>
    </location>
</feature>
<dbReference type="InterPro" id="IPR007352">
    <property type="entry name" value="DUF420"/>
</dbReference>
<keyword evidence="1" id="KW-0812">Transmembrane</keyword>
<reference evidence="2 3" key="1">
    <citation type="submission" date="2020-05" db="EMBL/GenBank/DDBJ databases">
        <title>Mucilaginibacter mali sp. nov.</title>
        <authorList>
            <person name="Kim H.S."/>
            <person name="Lee K.C."/>
            <person name="Suh M.K."/>
            <person name="Kim J.-S."/>
            <person name="Han K.-I."/>
            <person name="Eom M.K."/>
            <person name="Shin Y.K."/>
            <person name="Lee J.-S."/>
        </authorList>
    </citation>
    <scope>NUCLEOTIDE SEQUENCE [LARGE SCALE GENOMIC DNA]</scope>
    <source>
        <strain evidence="2 3">G2-14</strain>
    </source>
</reference>
<dbReference type="RefSeq" id="WP_173415828.1">
    <property type="nucleotide sequence ID" value="NZ_CP054139.1"/>
</dbReference>
<organism evidence="2 3">
    <name type="scientific">Mucilaginibacter mali</name>
    <dbReference type="NCBI Taxonomy" id="2740462"/>
    <lineage>
        <taxon>Bacteria</taxon>
        <taxon>Pseudomonadati</taxon>
        <taxon>Bacteroidota</taxon>
        <taxon>Sphingobacteriia</taxon>
        <taxon>Sphingobacteriales</taxon>
        <taxon>Sphingobacteriaceae</taxon>
        <taxon>Mucilaginibacter</taxon>
    </lineage>
</organism>
<dbReference type="PANTHER" id="PTHR37692">
    <property type="entry name" value="HYPOTHETICAL MEMBRANE SPANNING PROTEIN"/>
    <property type="match status" value="1"/>
</dbReference>
<gene>
    <name evidence="2" type="ORF">HQ865_15825</name>
</gene>
<feature type="transmembrane region" description="Helical" evidence="1">
    <location>
        <begin position="76"/>
        <end position="97"/>
    </location>
</feature>
<keyword evidence="3" id="KW-1185">Reference proteome</keyword>
<proteinExistence type="predicted"/>
<dbReference type="Pfam" id="PF04238">
    <property type="entry name" value="DUF420"/>
    <property type="match status" value="1"/>
</dbReference>
<dbReference type="KEGG" id="mmab:HQ865_15825"/>
<dbReference type="Proteomes" id="UP000505355">
    <property type="component" value="Chromosome"/>
</dbReference>
<name>A0A7D4UKU6_9SPHI</name>
<feature type="transmembrane region" description="Helical" evidence="1">
    <location>
        <begin position="5"/>
        <end position="25"/>
    </location>
</feature>
<sequence>MTDKFIFRFVAAVSVFVFLVVVLLNRKVLPPPEHLPSFTIYLPKLNAILNGTCAFLLVLSLIFIRMGNIAVHKSINIAAFCLSSLFLVSYITFHYMAPETIFGDINGDGVLDAMEKAAIGSVRTIYLTILISHIILAAAVLPLILLSFYRGLQMQVEKHRKLVRWTYPIWLYVTITGVVVYLLISPYYHF</sequence>
<evidence type="ECO:0000256" key="1">
    <source>
        <dbReference type="SAM" id="Phobius"/>
    </source>
</evidence>
<feature type="transmembrane region" description="Helical" evidence="1">
    <location>
        <begin position="45"/>
        <end position="64"/>
    </location>
</feature>
<evidence type="ECO:0000313" key="3">
    <source>
        <dbReference type="Proteomes" id="UP000505355"/>
    </source>
</evidence>
<dbReference type="EMBL" id="CP054139">
    <property type="protein sequence ID" value="QKJ31162.1"/>
    <property type="molecule type" value="Genomic_DNA"/>
</dbReference>
<keyword evidence="1" id="KW-0472">Membrane</keyword>
<dbReference type="PANTHER" id="PTHR37692:SF1">
    <property type="entry name" value="DUF420 DOMAIN-CONTAINING PROTEIN"/>
    <property type="match status" value="1"/>
</dbReference>
<dbReference type="AlphaFoldDB" id="A0A7D4UKU6"/>
<feature type="transmembrane region" description="Helical" evidence="1">
    <location>
        <begin position="169"/>
        <end position="188"/>
    </location>
</feature>
<protein>
    <submittedName>
        <fullName evidence="2">DUF420 domain-containing protein</fullName>
    </submittedName>
</protein>
<keyword evidence="1" id="KW-1133">Transmembrane helix</keyword>
<accession>A0A7D4UKU6</accession>